<sequence>MSEGSSRKVMTMVLAGNGLVVLASKFKQWKMSAIRDFPPGCGRITAPSSRSSSDAREYLVLYMIRCVIVCFV</sequence>
<evidence type="ECO:0000313" key="2">
    <source>
        <dbReference type="Proteomes" id="UP000828251"/>
    </source>
</evidence>
<reference evidence="1 2" key="1">
    <citation type="journal article" date="2021" name="Plant Biotechnol. J.">
        <title>Multi-omics assisted identification of the key and species-specific regulatory components of drought-tolerant mechanisms in Gossypium stocksii.</title>
        <authorList>
            <person name="Yu D."/>
            <person name="Ke L."/>
            <person name="Zhang D."/>
            <person name="Wu Y."/>
            <person name="Sun Y."/>
            <person name="Mei J."/>
            <person name="Sun J."/>
            <person name="Sun Y."/>
        </authorList>
    </citation>
    <scope>NUCLEOTIDE SEQUENCE [LARGE SCALE GENOMIC DNA]</scope>
    <source>
        <strain evidence="2">cv. E1</strain>
        <tissue evidence="1">Leaf</tissue>
    </source>
</reference>
<evidence type="ECO:0000313" key="1">
    <source>
        <dbReference type="EMBL" id="KAH1108141.1"/>
    </source>
</evidence>
<dbReference type="Proteomes" id="UP000828251">
    <property type="component" value="Unassembled WGS sequence"/>
</dbReference>
<protein>
    <submittedName>
        <fullName evidence="1">Uncharacterized protein</fullName>
    </submittedName>
</protein>
<dbReference type="EMBL" id="JAIQCV010000004">
    <property type="protein sequence ID" value="KAH1108141.1"/>
    <property type="molecule type" value="Genomic_DNA"/>
</dbReference>
<accession>A0A9D3W3K2</accession>
<comment type="caution">
    <text evidence="1">The sequence shown here is derived from an EMBL/GenBank/DDBJ whole genome shotgun (WGS) entry which is preliminary data.</text>
</comment>
<gene>
    <name evidence="1" type="ORF">J1N35_011909</name>
</gene>
<keyword evidence="2" id="KW-1185">Reference proteome</keyword>
<dbReference type="AlphaFoldDB" id="A0A9D3W3K2"/>
<name>A0A9D3W3K2_9ROSI</name>
<proteinExistence type="predicted"/>
<organism evidence="1 2">
    <name type="scientific">Gossypium stocksii</name>
    <dbReference type="NCBI Taxonomy" id="47602"/>
    <lineage>
        <taxon>Eukaryota</taxon>
        <taxon>Viridiplantae</taxon>
        <taxon>Streptophyta</taxon>
        <taxon>Embryophyta</taxon>
        <taxon>Tracheophyta</taxon>
        <taxon>Spermatophyta</taxon>
        <taxon>Magnoliopsida</taxon>
        <taxon>eudicotyledons</taxon>
        <taxon>Gunneridae</taxon>
        <taxon>Pentapetalae</taxon>
        <taxon>rosids</taxon>
        <taxon>malvids</taxon>
        <taxon>Malvales</taxon>
        <taxon>Malvaceae</taxon>
        <taxon>Malvoideae</taxon>
        <taxon>Gossypium</taxon>
    </lineage>
</organism>